<dbReference type="PANTHER" id="PTHR44051:SF19">
    <property type="entry name" value="DISULFIDE-BOND OXIDOREDUCTASE YFCG"/>
    <property type="match status" value="1"/>
</dbReference>
<reference evidence="5" key="1">
    <citation type="journal article" date="2011" name="Acta Physiol. Plant.">
        <title>An investigation on the genetic background of Nostoc flagelliforme by similarity analysis of its partial genomic DNA and phylogenetic comparison of deduced related species.</title>
        <authorList>
            <person name="Gao X."/>
            <person name="Liu K."/>
            <person name="Qiu B.S."/>
        </authorList>
    </citation>
    <scope>NUCLEOTIDE SEQUENCE</scope>
    <source>
        <strain evidence="5">Sunitezuoqi</strain>
    </source>
</reference>
<dbReference type="InterPro" id="IPR040079">
    <property type="entry name" value="Glutathione_S-Trfase"/>
</dbReference>
<dbReference type="SFLD" id="SFLDS00019">
    <property type="entry name" value="Glutathione_Transferase_(cytos"/>
    <property type="match status" value="1"/>
</dbReference>
<dbReference type="InterPro" id="IPR010987">
    <property type="entry name" value="Glutathione-S-Trfase_C-like"/>
</dbReference>
<dbReference type="SUPFAM" id="SSF52833">
    <property type="entry name" value="Thioredoxin-like"/>
    <property type="match status" value="1"/>
</dbReference>
<dbReference type="CDD" id="cd03047">
    <property type="entry name" value="GST_N_2"/>
    <property type="match status" value="1"/>
</dbReference>
<dbReference type="Pfam" id="PF13410">
    <property type="entry name" value="GST_C_2"/>
    <property type="match status" value="1"/>
</dbReference>
<dbReference type="InterPro" id="IPR036282">
    <property type="entry name" value="Glutathione-S-Trfase_C_sf"/>
</dbReference>
<protein>
    <recommendedName>
        <fullName evidence="6">Glutathione S-transferase</fullName>
    </recommendedName>
</protein>
<feature type="domain" description="GST N-terminal" evidence="3">
    <location>
        <begin position="1"/>
        <end position="82"/>
    </location>
</feature>
<keyword evidence="2" id="KW-0808">Transferase</keyword>
<dbReference type="GO" id="GO:0016740">
    <property type="term" value="F:transferase activity"/>
    <property type="evidence" value="ECO:0007669"/>
    <property type="project" value="UniProtKB-KW"/>
</dbReference>
<dbReference type="InterPro" id="IPR004045">
    <property type="entry name" value="Glutathione_S-Trfase_N"/>
</dbReference>
<dbReference type="AlphaFoldDB" id="E7DQG4"/>
<dbReference type="InterPro" id="IPR036249">
    <property type="entry name" value="Thioredoxin-like_sf"/>
</dbReference>
<dbReference type="EMBL" id="HQ291172">
    <property type="protein sequence ID" value="ADO19322.1"/>
    <property type="molecule type" value="Genomic_DNA"/>
</dbReference>
<dbReference type="SFLD" id="SFLDG01150">
    <property type="entry name" value="Main.1:_Beta-like"/>
    <property type="match status" value="1"/>
</dbReference>
<evidence type="ECO:0000313" key="5">
    <source>
        <dbReference type="EMBL" id="ADO19322.1"/>
    </source>
</evidence>
<proteinExistence type="inferred from homology"/>
<accession>E7DQG4</accession>
<dbReference type="Gene3D" id="1.20.1050.10">
    <property type="match status" value="1"/>
</dbReference>
<evidence type="ECO:0000256" key="2">
    <source>
        <dbReference type="ARBA" id="ARBA00022679"/>
    </source>
</evidence>
<dbReference type="FunFam" id="3.40.30.10:FF:000039">
    <property type="entry name" value="Glutathione S-transferase domain"/>
    <property type="match status" value="1"/>
</dbReference>
<dbReference type="PROSITE" id="PS50405">
    <property type="entry name" value="GST_CTER"/>
    <property type="match status" value="1"/>
</dbReference>
<evidence type="ECO:0000256" key="1">
    <source>
        <dbReference type="ARBA" id="ARBA00007409"/>
    </source>
</evidence>
<dbReference type="SUPFAM" id="SSF47616">
    <property type="entry name" value="GST C-terminal domain-like"/>
    <property type="match status" value="1"/>
</dbReference>
<dbReference type="SFLD" id="SFLDG00358">
    <property type="entry name" value="Main_(cytGST)"/>
    <property type="match status" value="1"/>
</dbReference>
<dbReference type="PANTHER" id="PTHR44051">
    <property type="entry name" value="GLUTATHIONE S-TRANSFERASE-RELATED"/>
    <property type="match status" value="1"/>
</dbReference>
<dbReference type="Pfam" id="PF02798">
    <property type="entry name" value="GST_N"/>
    <property type="match status" value="1"/>
</dbReference>
<evidence type="ECO:0008006" key="6">
    <source>
        <dbReference type="Google" id="ProtNLM"/>
    </source>
</evidence>
<evidence type="ECO:0000259" key="3">
    <source>
        <dbReference type="PROSITE" id="PS50404"/>
    </source>
</evidence>
<feature type="domain" description="GST C-terminal" evidence="4">
    <location>
        <begin position="88"/>
        <end position="213"/>
    </location>
</feature>
<evidence type="ECO:0000259" key="4">
    <source>
        <dbReference type="PROSITE" id="PS50405"/>
    </source>
</evidence>
<comment type="similarity">
    <text evidence="1">Belongs to the GST superfamily.</text>
</comment>
<name>E7DQG4_9NOSO</name>
<dbReference type="PROSITE" id="PS50404">
    <property type="entry name" value="GST_NTER"/>
    <property type="match status" value="1"/>
</dbReference>
<sequence length="213" mass="24011">MLTVWGRANSSNVMKVLWLLEELGEPYAREDAGGAFGRTREPAYLAMNPNARVPTLEEPDGFALWESNAILRHLAATRAGGERFYPAEPRARAKVEQWLDWQLGTLTAPMTTIFFTHVRIPEPERDWPAHDAALAEAGRLWGMLDAELGRDGEREYVCGGASPSLADIALAPYAHRWFALPVARPDLPRLTAWRDRLRERHAGYRTHMDVPLT</sequence>
<dbReference type="Gene3D" id="3.40.30.10">
    <property type="entry name" value="Glutaredoxin"/>
    <property type="match status" value="1"/>
</dbReference>
<organism evidence="5">
    <name type="scientific">Nostoc flagelliforme str. Sunitezuoqi</name>
    <dbReference type="NCBI Taxonomy" id="676037"/>
    <lineage>
        <taxon>Bacteria</taxon>
        <taxon>Bacillati</taxon>
        <taxon>Cyanobacteriota</taxon>
        <taxon>Cyanophyceae</taxon>
        <taxon>Nostocales</taxon>
        <taxon>Nostocaceae</taxon>
        <taxon>Nostoc</taxon>
    </lineage>
</organism>
<gene>
    <name evidence="5" type="ORF">Nfla_10003</name>
</gene>